<dbReference type="PANTHER" id="PTHR11552">
    <property type="entry name" value="GLUCOSE-METHANOL-CHOLINE GMC OXIDOREDUCTASE"/>
    <property type="match status" value="1"/>
</dbReference>
<name>A0A9X4AXG5_9BACT</name>
<evidence type="ECO:0000256" key="1">
    <source>
        <dbReference type="ARBA" id="ARBA00001974"/>
    </source>
</evidence>
<dbReference type="SUPFAM" id="SSF51905">
    <property type="entry name" value="FAD/NAD(P)-binding domain"/>
    <property type="match status" value="1"/>
</dbReference>
<evidence type="ECO:0000256" key="3">
    <source>
        <dbReference type="ARBA" id="ARBA00022630"/>
    </source>
</evidence>
<evidence type="ECO:0000256" key="2">
    <source>
        <dbReference type="ARBA" id="ARBA00010790"/>
    </source>
</evidence>
<dbReference type="Gene3D" id="3.30.560.10">
    <property type="entry name" value="Glucose Oxidase, domain 3"/>
    <property type="match status" value="1"/>
</dbReference>
<evidence type="ECO:0000256" key="5">
    <source>
        <dbReference type="PIRSR" id="PIRSR000137-2"/>
    </source>
</evidence>
<evidence type="ECO:0000313" key="8">
    <source>
        <dbReference type="Proteomes" id="UP001151081"/>
    </source>
</evidence>
<dbReference type="InterPro" id="IPR036188">
    <property type="entry name" value="FAD/NAD-bd_sf"/>
</dbReference>
<comment type="cofactor">
    <cofactor evidence="1 5">
        <name>FAD</name>
        <dbReference type="ChEBI" id="CHEBI:57692"/>
    </cofactor>
</comment>
<evidence type="ECO:0000256" key="4">
    <source>
        <dbReference type="ARBA" id="ARBA00022827"/>
    </source>
</evidence>
<accession>A0A9X4AXG5</accession>
<dbReference type="InterPro" id="IPR012132">
    <property type="entry name" value="GMC_OxRdtase"/>
</dbReference>
<keyword evidence="8" id="KW-1185">Reference proteome</keyword>
<dbReference type="RefSeq" id="WP_272425640.1">
    <property type="nucleotide sequence ID" value="NZ_JAGTJJ010000036.1"/>
</dbReference>
<dbReference type="PANTHER" id="PTHR11552:SF147">
    <property type="entry name" value="CHOLINE DEHYDROGENASE, MITOCHONDRIAL"/>
    <property type="match status" value="1"/>
</dbReference>
<dbReference type="SUPFAM" id="SSF54373">
    <property type="entry name" value="FAD-linked reductases, C-terminal domain"/>
    <property type="match status" value="1"/>
</dbReference>
<dbReference type="EMBL" id="JAGTJJ010000036">
    <property type="protein sequence ID" value="MDC3986227.1"/>
    <property type="molecule type" value="Genomic_DNA"/>
</dbReference>
<organism evidence="7 8">
    <name type="scientific">Polyangium jinanense</name>
    <dbReference type="NCBI Taxonomy" id="2829994"/>
    <lineage>
        <taxon>Bacteria</taxon>
        <taxon>Pseudomonadati</taxon>
        <taxon>Myxococcota</taxon>
        <taxon>Polyangia</taxon>
        <taxon>Polyangiales</taxon>
        <taxon>Polyangiaceae</taxon>
        <taxon>Polyangium</taxon>
    </lineage>
</organism>
<dbReference type="Pfam" id="PF05199">
    <property type="entry name" value="GMC_oxred_C"/>
    <property type="match status" value="1"/>
</dbReference>
<sequence>MSPFEGAFDYIILGAGSAGCILAATLAEALPDDRILLLEAGDDIPPHHETVWDPTRWVLVSRDRTLEWGYRSVAQTGLHGREIQLRRAKALGGCSVHNAMVYVRGGAYGFDRWAQEGCVGWNYDNILPYFERVEERMHITQAAVDPFIEDLVVACNPMGIPYTPNYNTSPHAFGVSPFQFLISQGGQRETTFSNFLGTGRHKNLHIASGVRFDRIVFDGERRAVAVAATDLRTQRQVEIHASREILIAAGAIGSPHLLLLSGVGPENQLRDLGIPVVSALPGVGENFQDDLFVTAMFLSRKPMPPQPYGLMGAVIFTSTDPSTLPYLTDVECSLASGTMEGLELPPDKRQSYFIYPNLQLLRSRGTIKLASTNPAEHPIIDPRYLNAPEDIQRCIFGVKLARDIGHNRGLADWFAEEILPGPRVQTDAEIEAYIRQTADTCYHYAGTCKMGVDDMAVVTPNLEVRGTERLRVVDASIIPTTVSGNTAAATMMIAAKGADLVLASRRST</sequence>
<keyword evidence="4 5" id="KW-0274">FAD</keyword>
<protein>
    <submittedName>
        <fullName evidence="7">GMC family oxidoreductase N-terminal domain-containing protein</fullName>
    </submittedName>
</protein>
<comment type="caution">
    <text evidence="7">The sequence shown here is derived from an EMBL/GenBank/DDBJ whole genome shotgun (WGS) entry which is preliminary data.</text>
</comment>
<reference evidence="7 8" key="1">
    <citation type="submission" date="2021-04" db="EMBL/GenBank/DDBJ databases">
        <title>Genome analysis of Polyangium sp.</title>
        <authorList>
            <person name="Li Y."/>
            <person name="Wang J."/>
        </authorList>
    </citation>
    <scope>NUCLEOTIDE SEQUENCE [LARGE SCALE GENOMIC DNA]</scope>
    <source>
        <strain evidence="7 8">SDU14</strain>
    </source>
</reference>
<dbReference type="GO" id="GO:0016614">
    <property type="term" value="F:oxidoreductase activity, acting on CH-OH group of donors"/>
    <property type="evidence" value="ECO:0007669"/>
    <property type="project" value="InterPro"/>
</dbReference>
<dbReference type="Gene3D" id="3.50.50.60">
    <property type="entry name" value="FAD/NAD(P)-binding domain"/>
    <property type="match status" value="1"/>
</dbReference>
<dbReference type="PIRSF" id="PIRSF000137">
    <property type="entry name" value="Alcohol_oxidase"/>
    <property type="match status" value="1"/>
</dbReference>
<evidence type="ECO:0000259" key="6">
    <source>
        <dbReference type="PROSITE" id="PS00624"/>
    </source>
</evidence>
<gene>
    <name evidence="7" type="ORF">KEG57_37460</name>
</gene>
<evidence type="ECO:0000313" key="7">
    <source>
        <dbReference type="EMBL" id="MDC3986227.1"/>
    </source>
</evidence>
<dbReference type="Pfam" id="PF00732">
    <property type="entry name" value="GMC_oxred_N"/>
    <property type="match status" value="1"/>
</dbReference>
<feature type="binding site" evidence="5">
    <location>
        <begin position="98"/>
        <end position="101"/>
    </location>
    <ligand>
        <name>FAD</name>
        <dbReference type="ChEBI" id="CHEBI:57692"/>
    </ligand>
</feature>
<comment type="similarity">
    <text evidence="2">Belongs to the GMC oxidoreductase family.</text>
</comment>
<dbReference type="InterPro" id="IPR000172">
    <property type="entry name" value="GMC_OxRdtase_N"/>
</dbReference>
<dbReference type="Proteomes" id="UP001151081">
    <property type="component" value="Unassembled WGS sequence"/>
</dbReference>
<dbReference type="AlphaFoldDB" id="A0A9X4AXG5"/>
<dbReference type="InterPro" id="IPR007867">
    <property type="entry name" value="GMC_OxRtase_C"/>
</dbReference>
<dbReference type="GO" id="GO:0050660">
    <property type="term" value="F:flavin adenine dinucleotide binding"/>
    <property type="evidence" value="ECO:0007669"/>
    <property type="project" value="InterPro"/>
</dbReference>
<dbReference type="PROSITE" id="PS00624">
    <property type="entry name" value="GMC_OXRED_2"/>
    <property type="match status" value="1"/>
</dbReference>
<feature type="domain" description="Glucose-methanol-choline oxidoreductase N-terminal" evidence="6">
    <location>
        <begin position="250"/>
        <end position="264"/>
    </location>
</feature>
<keyword evidence="3" id="KW-0285">Flavoprotein</keyword>
<proteinExistence type="inferred from homology"/>